<organism evidence="2 3">
    <name type="scientific">Salinomyces thailandicus</name>
    <dbReference type="NCBI Taxonomy" id="706561"/>
    <lineage>
        <taxon>Eukaryota</taxon>
        <taxon>Fungi</taxon>
        <taxon>Dikarya</taxon>
        <taxon>Ascomycota</taxon>
        <taxon>Pezizomycotina</taxon>
        <taxon>Dothideomycetes</taxon>
        <taxon>Dothideomycetidae</taxon>
        <taxon>Mycosphaerellales</taxon>
        <taxon>Teratosphaeriaceae</taxon>
        <taxon>Salinomyces</taxon>
    </lineage>
</organism>
<evidence type="ECO:0000313" key="3">
    <source>
        <dbReference type="Proteomes" id="UP000308549"/>
    </source>
</evidence>
<proteinExistence type="inferred from homology"/>
<dbReference type="EMBL" id="NAJL01000028">
    <property type="protein sequence ID" value="TKA26432.1"/>
    <property type="molecule type" value="Genomic_DNA"/>
</dbReference>
<comment type="similarity">
    <text evidence="1">Belongs to the LOR family.</text>
</comment>
<dbReference type="Gene3D" id="2.40.160.200">
    <property type="entry name" value="LURP1-related"/>
    <property type="match status" value="1"/>
</dbReference>
<dbReference type="SUPFAM" id="SSF54518">
    <property type="entry name" value="Tubby C-terminal domain-like"/>
    <property type="match status" value="1"/>
</dbReference>
<evidence type="ECO:0000256" key="1">
    <source>
        <dbReference type="ARBA" id="ARBA00005437"/>
    </source>
</evidence>
<dbReference type="Proteomes" id="UP000308549">
    <property type="component" value="Unassembled WGS sequence"/>
</dbReference>
<dbReference type="InterPro" id="IPR007612">
    <property type="entry name" value="LOR"/>
</dbReference>
<comment type="caution">
    <text evidence="2">The sequence shown here is derived from an EMBL/GenBank/DDBJ whole genome shotgun (WGS) entry which is preliminary data.</text>
</comment>
<name>A0A4U0TWM3_9PEZI</name>
<keyword evidence="3" id="KW-1185">Reference proteome</keyword>
<gene>
    <name evidence="2" type="ORF">B0A50_05268</name>
</gene>
<protein>
    <submittedName>
        <fullName evidence="2">Uncharacterized protein</fullName>
    </submittedName>
</protein>
<accession>A0A4U0TWM3</accession>
<dbReference type="Pfam" id="PF04525">
    <property type="entry name" value="LOR"/>
    <property type="match status" value="1"/>
</dbReference>
<dbReference type="InterPro" id="IPR038595">
    <property type="entry name" value="LOR_sf"/>
</dbReference>
<dbReference type="InterPro" id="IPR025659">
    <property type="entry name" value="Tubby-like_C"/>
</dbReference>
<sequence length="224" mass="24424">MATELKALEHPVANNSDYLRSSPATVWVKQHAKSWSAGDFTIAADRDGLSKSAKDGELLFSVQSKWASWSQKRDFTDASGNPLFQLYRESKGRTWFAEMAGPMRALPFAKLKPLPCALKDKVDVHVLNQAKEGGEVVLQVRGQDVWKRNTMVYLNDSVVMTVRRTDYLSVYVPWKRPEWEVKVATGLDLSLAATITVLLATIAYDSSMTASAIAAGAGAGGGAG</sequence>
<dbReference type="AlphaFoldDB" id="A0A4U0TWM3"/>
<evidence type="ECO:0000313" key="2">
    <source>
        <dbReference type="EMBL" id="TKA26432.1"/>
    </source>
</evidence>
<reference evidence="2 3" key="1">
    <citation type="submission" date="2017-03" db="EMBL/GenBank/DDBJ databases">
        <title>Genomes of endolithic fungi from Antarctica.</title>
        <authorList>
            <person name="Coleine C."/>
            <person name="Masonjones S."/>
            <person name="Stajich J.E."/>
        </authorList>
    </citation>
    <scope>NUCLEOTIDE SEQUENCE [LARGE SCALE GENOMIC DNA]</scope>
    <source>
        <strain evidence="2 3">CCFEE 6315</strain>
    </source>
</reference>
<dbReference type="OrthoDB" id="97518at2759"/>